<evidence type="ECO:0000256" key="1">
    <source>
        <dbReference type="SAM" id="MobiDB-lite"/>
    </source>
</evidence>
<sequence>MLRLTAEQHEWLQSLQRERLAQALARVLTVQWPVLAAKLGDRGEAFVDAALLQAQRHGLLEPVHAARYVNLWCVWGPAFDDKPGFEWATEILRDEHRPPGVKVQQLALRSHDELTQRAAAGVKPEQFDAADAALEAVAAGPEAAPWIEGQAGLPQPRQVCDMTAFDIALGDQSWRQEYRLALSGGAVLVNRAPVAAEPQRYRTDTPPLPGAEVAPRQIAALAYPASRGHKAWLHLRCAIDTVCDAHVHPRVEFKSDAGGQVFMGMPARLIKSPLHAAEEFIPPKARTGPAGPTPAAQQGKPGAPVTTPVTEGALCRERPPRYVQITACTCGLRRAGAPLGTQQAVLSILPAEQWFAEFKALPQPTWQWPQQGARDIAPPPLVRLERDGQPLPVGAWQQGFSRLGEAFVNGMDGWYQQLMREEVLLSPRIEAVPQLLHGLAAFTWGAREAVTAEGSSGFLRAQLIARLVACATELTVMGELRHAGTHGRVRLLSTGRALLEADVMREQPEPALAERLMAVKTTWSHPFAVEFDALSHTGLSTVSEAPGSQPGALVGEAGLRPRPDGQGWQWYLKLALLPCTLSLRVWDPVRGEQTATRTLWPAITLVDWSAG</sequence>
<name>A0A3R8T4R8_9BURK</name>
<feature type="compositionally biased region" description="Low complexity" evidence="1">
    <location>
        <begin position="282"/>
        <end position="304"/>
    </location>
</feature>
<dbReference type="OrthoDB" id="8885382at2"/>
<gene>
    <name evidence="2" type="ORF">EIP75_00655</name>
</gene>
<dbReference type="Proteomes" id="UP000269265">
    <property type="component" value="Unassembled WGS sequence"/>
</dbReference>
<protein>
    <submittedName>
        <fullName evidence="2">Uncharacterized protein</fullName>
    </submittedName>
</protein>
<accession>A0A3R8T4R8</accession>
<dbReference type="EMBL" id="RSED01000001">
    <property type="protein sequence ID" value="RRS06146.1"/>
    <property type="molecule type" value="Genomic_DNA"/>
</dbReference>
<feature type="region of interest" description="Disordered" evidence="1">
    <location>
        <begin position="282"/>
        <end position="308"/>
    </location>
</feature>
<reference evidence="2 3" key="1">
    <citation type="submission" date="2018-12" db="EMBL/GenBank/DDBJ databases">
        <title>The whole draft genome of Aquabacterium sp. SJQ9.</title>
        <authorList>
            <person name="Sun L."/>
            <person name="Gao X."/>
            <person name="Chen W."/>
            <person name="Huang K."/>
        </authorList>
    </citation>
    <scope>NUCLEOTIDE SEQUENCE [LARGE SCALE GENOMIC DNA]</scope>
    <source>
        <strain evidence="2 3">SJQ9</strain>
    </source>
</reference>
<evidence type="ECO:0000313" key="2">
    <source>
        <dbReference type="EMBL" id="RRS06146.1"/>
    </source>
</evidence>
<dbReference type="AlphaFoldDB" id="A0A3R8T4R8"/>
<proteinExistence type="predicted"/>
<dbReference type="RefSeq" id="WP_125241289.1">
    <property type="nucleotide sequence ID" value="NZ_RSED01000001.1"/>
</dbReference>
<evidence type="ECO:0000313" key="3">
    <source>
        <dbReference type="Proteomes" id="UP000269265"/>
    </source>
</evidence>
<comment type="caution">
    <text evidence="2">The sequence shown here is derived from an EMBL/GenBank/DDBJ whole genome shotgun (WGS) entry which is preliminary data.</text>
</comment>
<keyword evidence="3" id="KW-1185">Reference proteome</keyword>
<organism evidence="2 3">
    <name type="scientific">Aquabacterium soli</name>
    <dbReference type="NCBI Taxonomy" id="2493092"/>
    <lineage>
        <taxon>Bacteria</taxon>
        <taxon>Pseudomonadati</taxon>
        <taxon>Pseudomonadota</taxon>
        <taxon>Betaproteobacteria</taxon>
        <taxon>Burkholderiales</taxon>
        <taxon>Aquabacterium</taxon>
    </lineage>
</organism>